<evidence type="ECO:0008006" key="9">
    <source>
        <dbReference type="Google" id="ProtNLM"/>
    </source>
</evidence>
<dbReference type="InterPro" id="IPR005524">
    <property type="entry name" value="DUF318"/>
</dbReference>
<protein>
    <recommendedName>
        <fullName evidence="9">Permease</fullName>
    </recommendedName>
</protein>
<dbReference type="InterPro" id="IPR052923">
    <property type="entry name" value="UPF0718"/>
</dbReference>
<comment type="subcellular location">
    <subcellularLocation>
        <location evidence="1">Cell membrane</location>
        <topology evidence="1">Multi-pass membrane protein</topology>
    </subcellularLocation>
</comment>
<evidence type="ECO:0000256" key="1">
    <source>
        <dbReference type="ARBA" id="ARBA00004651"/>
    </source>
</evidence>
<keyword evidence="3" id="KW-1003">Cell membrane</keyword>
<organism evidence="8">
    <name type="scientific">marine sediment metagenome</name>
    <dbReference type="NCBI Taxonomy" id="412755"/>
    <lineage>
        <taxon>unclassified sequences</taxon>
        <taxon>metagenomes</taxon>
        <taxon>ecological metagenomes</taxon>
    </lineage>
</organism>
<evidence type="ECO:0000256" key="3">
    <source>
        <dbReference type="ARBA" id="ARBA00022475"/>
    </source>
</evidence>
<name>X0ZSE0_9ZZZZ</name>
<evidence type="ECO:0000256" key="5">
    <source>
        <dbReference type="ARBA" id="ARBA00022989"/>
    </source>
</evidence>
<dbReference type="GO" id="GO:0005886">
    <property type="term" value="C:plasma membrane"/>
    <property type="evidence" value="ECO:0007669"/>
    <property type="project" value="UniProtKB-SubCell"/>
</dbReference>
<sequence length="138" mass="15584">MITNIIYLTLANFLKFLPILIVAIVTAQIINSYIPKDMREEILKEKGRNIIRASGIGIATPGPLAAYLPLLKVLNRKGLPLSIIVAFITGQTLVGPMRLFLEVKYFGITFFVYRVIISFLIAVGIGMCFRFLEKYIRF</sequence>
<evidence type="ECO:0000313" key="8">
    <source>
        <dbReference type="EMBL" id="GAG72700.1"/>
    </source>
</evidence>
<keyword evidence="6 7" id="KW-0472">Membrane</keyword>
<feature type="transmembrane region" description="Helical" evidence="7">
    <location>
        <begin position="50"/>
        <end position="71"/>
    </location>
</feature>
<feature type="transmembrane region" description="Helical" evidence="7">
    <location>
        <begin position="78"/>
        <end position="99"/>
    </location>
</feature>
<keyword evidence="5 7" id="KW-1133">Transmembrane helix</keyword>
<proteinExistence type="inferred from homology"/>
<evidence type="ECO:0000256" key="7">
    <source>
        <dbReference type="SAM" id="Phobius"/>
    </source>
</evidence>
<dbReference type="PANTHER" id="PTHR34184">
    <property type="entry name" value="UPF0718 PROTEIN YCGR"/>
    <property type="match status" value="1"/>
</dbReference>
<evidence type="ECO:0000256" key="2">
    <source>
        <dbReference type="ARBA" id="ARBA00006386"/>
    </source>
</evidence>
<accession>X0ZSE0</accession>
<gene>
    <name evidence="8" type="ORF">S01H4_05799</name>
</gene>
<reference evidence="8" key="1">
    <citation type="journal article" date="2014" name="Front. Microbiol.">
        <title>High frequency of phylogenetically diverse reductive dehalogenase-homologous genes in deep subseafloor sedimentary metagenomes.</title>
        <authorList>
            <person name="Kawai M."/>
            <person name="Futagami T."/>
            <person name="Toyoda A."/>
            <person name="Takaki Y."/>
            <person name="Nishi S."/>
            <person name="Hori S."/>
            <person name="Arai W."/>
            <person name="Tsubouchi T."/>
            <person name="Morono Y."/>
            <person name="Uchiyama I."/>
            <person name="Ito T."/>
            <person name="Fujiyama A."/>
            <person name="Inagaki F."/>
            <person name="Takami H."/>
        </authorList>
    </citation>
    <scope>NUCLEOTIDE SEQUENCE</scope>
    <source>
        <strain evidence="8">Expedition CK06-06</strain>
    </source>
</reference>
<dbReference type="EMBL" id="BART01001718">
    <property type="protein sequence ID" value="GAG72700.1"/>
    <property type="molecule type" value="Genomic_DNA"/>
</dbReference>
<keyword evidence="4 7" id="KW-0812">Transmembrane</keyword>
<dbReference type="AlphaFoldDB" id="X0ZSE0"/>
<dbReference type="Pfam" id="PF03773">
    <property type="entry name" value="ArsP_1"/>
    <property type="match status" value="1"/>
</dbReference>
<comment type="similarity">
    <text evidence="2">Belongs to the UPF0718 family.</text>
</comment>
<evidence type="ECO:0000256" key="4">
    <source>
        <dbReference type="ARBA" id="ARBA00022692"/>
    </source>
</evidence>
<feature type="transmembrane region" description="Helical" evidence="7">
    <location>
        <begin position="111"/>
        <end position="132"/>
    </location>
</feature>
<comment type="caution">
    <text evidence="8">The sequence shown here is derived from an EMBL/GenBank/DDBJ whole genome shotgun (WGS) entry which is preliminary data.</text>
</comment>
<evidence type="ECO:0000256" key="6">
    <source>
        <dbReference type="ARBA" id="ARBA00023136"/>
    </source>
</evidence>
<dbReference type="PANTHER" id="PTHR34184:SF4">
    <property type="entry name" value="UPF0718 PROTEIN YCGR"/>
    <property type="match status" value="1"/>
</dbReference>
<feature type="transmembrane region" description="Helical" evidence="7">
    <location>
        <begin position="7"/>
        <end position="30"/>
    </location>
</feature>